<accession>A0AAP0PGY1</accession>
<dbReference type="Proteomes" id="UP001419268">
    <property type="component" value="Unassembled WGS sequence"/>
</dbReference>
<feature type="compositionally biased region" description="Acidic residues" evidence="1">
    <location>
        <begin position="136"/>
        <end position="149"/>
    </location>
</feature>
<keyword evidence="3" id="KW-1185">Reference proteome</keyword>
<dbReference type="AlphaFoldDB" id="A0AAP0PGY1"/>
<sequence>MAPNNIIVTREQVGAYESRRGEGVASRKGGGKTAQTTSHRKRKAMEQTVVKRARNVRVEEEDDHSRVDKAPKKELMLACVENKKSDLERAESSREEKQDIDGVQNESSSSVSGGETSKEDEGGVGDYDGDEHVGDDANEDGEYVGESDGEGVGKKSDKTNYGKRVIAKTVSAKRVSGKTVSAKTIGVKIISNKNDVAKKGRGKKKVVPLAKDMSSHFPCGPFDRTLLLSIKDHVVAAIWQNEVTLCFQFCIVFMS</sequence>
<feature type="compositionally biased region" description="Basic and acidic residues" evidence="1">
    <location>
        <begin position="63"/>
        <end position="100"/>
    </location>
</feature>
<comment type="caution">
    <text evidence="2">The sequence shown here is derived from an EMBL/GenBank/DDBJ whole genome shotgun (WGS) entry which is preliminary data.</text>
</comment>
<feature type="compositionally biased region" description="Low complexity" evidence="1">
    <location>
        <begin position="106"/>
        <end position="115"/>
    </location>
</feature>
<organism evidence="2 3">
    <name type="scientific">Stephania cephalantha</name>
    <dbReference type="NCBI Taxonomy" id="152367"/>
    <lineage>
        <taxon>Eukaryota</taxon>
        <taxon>Viridiplantae</taxon>
        <taxon>Streptophyta</taxon>
        <taxon>Embryophyta</taxon>
        <taxon>Tracheophyta</taxon>
        <taxon>Spermatophyta</taxon>
        <taxon>Magnoliopsida</taxon>
        <taxon>Ranunculales</taxon>
        <taxon>Menispermaceae</taxon>
        <taxon>Menispermoideae</taxon>
        <taxon>Cissampelideae</taxon>
        <taxon>Stephania</taxon>
    </lineage>
</organism>
<evidence type="ECO:0000313" key="2">
    <source>
        <dbReference type="EMBL" id="KAK9140620.1"/>
    </source>
</evidence>
<evidence type="ECO:0000256" key="1">
    <source>
        <dbReference type="SAM" id="MobiDB-lite"/>
    </source>
</evidence>
<gene>
    <name evidence="2" type="ORF">Scep_010301</name>
</gene>
<proteinExistence type="predicted"/>
<dbReference type="EMBL" id="JBBNAG010000004">
    <property type="protein sequence ID" value="KAK9140620.1"/>
    <property type="molecule type" value="Genomic_DNA"/>
</dbReference>
<name>A0AAP0PGY1_9MAGN</name>
<feature type="region of interest" description="Disordered" evidence="1">
    <location>
        <begin position="1"/>
        <end position="158"/>
    </location>
</feature>
<evidence type="ECO:0000313" key="3">
    <source>
        <dbReference type="Proteomes" id="UP001419268"/>
    </source>
</evidence>
<reference evidence="2 3" key="1">
    <citation type="submission" date="2024-01" db="EMBL/GenBank/DDBJ databases">
        <title>Genome assemblies of Stephania.</title>
        <authorList>
            <person name="Yang L."/>
        </authorList>
    </citation>
    <scope>NUCLEOTIDE SEQUENCE [LARGE SCALE GENOMIC DNA]</scope>
    <source>
        <strain evidence="2">JXDWG</strain>
        <tissue evidence="2">Leaf</tissue>
    </source>
</reference>
<protein>
    <submittedName>
        <fullName evidence="2">Uncharacterized protein</fullName>
    </submittedName>
</protein>